<comment type="caution">
    <text evidence="3">The sequence shown here is derived from an EMBL/GenBank/DDBJ whole genome shotgun (WGS) entry which is preliminary data.</text>
</comment>
<keyword evidence="4" id="KW-1185">Reference proteome</keyword>
<name>A0AAE0EVZ6_9CHLO</name>
<feature type="compositionally biased region" description="Low complexity" evidence="2">
    <location>
        <begin position="94"/>
        <end position="125"/>
    </location>
</feature>
<dbReference type="EMBL" id="LGRX02033130">
    <property type="protein sequence ID" value="KAK3242706.1"/>
    <property type="molecule type" value="Genomic_DNA"/>
</dbReference>
<gene>
    <name evidence="3" type="ORF">CYMTET_47610</name>
</gene>
<protein>
    <submittedName>
        <fullName evidence="3">Uncharacterized protein</fullName>
    </submittedName>
</protein>
<feature type="region of interest" description="Disordered" evidence="2">
    <location>
        <begin position="1"/>
        <end position="126"/>
    </location>
</feature>
<evidence type="ECO:0000313" key="3">
    <source>
        <dbReference type="EMBL" id="KAK3242706.1"/>
    </source>
</evidence>
<reference evidence="3 4" key="1">
    <citation type="journal article" date="2015" name="Genome Biol. Evol.">
        <title>Comparative Genomics of a Bacterivorous Green Alga Reveals Evolutionary Causalities and Consequences of Phago-Mixotrophic Mode of Nutrition.</title>
        <authorList>
            <person name="Burns J.A."/>
            <person name="Paasch A."/>
            <person name="Narechania A."/>
            <person name="Kim E."/>
        </authorList>
    </citation>
    <scope>NUCLEOTIDE SEQUENCE [LARGE SCALE GENOMIC DNA]</scope>
    <source>
        <strain evidence="3 4">PLY_AMNH</strain>
    </source>
</reference>
<evidence type="ECO:0000256" key="1">
    <source>
        <dbReference type="SAM" id="Coils"/>
    </source>
</evidence>
<proteinExistence type="predicted"/>
<organism evidence="3 4">
    <name type="scientific">Cymbomonas tetramitiformis</name>
    <dbReference type="NCBI Taxonomy" id="36881"/>
    <lineage>
        <taxon>Eukaryota</taxon>
        <taxon>Viridiplantae</taxon>
        <taxon>Chlorophyta</taxon>
        <taxon>Pyramimonadophyceae</taxon>
        <taxon>Pyramimonadales</taxon>
        <taxon>Pyramimonadaceae</taxon>
        <taxon>Cymbomonas</taxon>
    </lineage>
</organism>
<keyword evidence="1" id="KW-0175">Coiled coil</keyword>
<dbReference type="Proteomes" id="UP001190700">
    <property type="component" value="Unassembled WGS sequence"/>
</dbReference>
<feature type="coiled-coil region" evidence="1">
    <location>
        <begin position="299"/>
        <end position="340"/>
    </location>
</feature>
<evidence type="ECO:0000313" key="4">
    <source>
        <dbReference type="Proteomes" id="UP001190700"/>
    </source>
</evidence>
<sequence>MTNSPYSGSEEDDYTDSDVSETERSSVVDDPPAKTQPRVPQLSLGTKVPQLPLGAKVPSLNIGSASAPNHVADNESSEQEARQQVRKSPPTPLLVPSLSGKIPGTGSPSQGGTPSYAASSTPTSTRSLKPEIGALLQNAQKAAETRSLGAQSAQTSSSGTTVAVDLVSSAFQVSITPGKADESSHEVMDSIRTRCVNGMGIVEDDLEFFEIKPLSDSEAASAVARGSHVGVRVKRSGFTLGGLEQLLEEHARLATNLDKCTAALEGMREESRAHSIAAATARTALAAEEAQVRQWCDSCHALETEVATLRQQLQRADGLRVHSQKALDELKNEFEALTKDITEDGLLTPVTRNAAEPFPLGQERATSGIFGRAVEDARAVAVVERLCSNEVLSQLERIINQVQAPEKNSKAGVGSNTDDFVS</sequence>
<accession>A0AAE0EVZ6</accession>
<evidence type="ECO:0000256" key="2">
    <source>
        <dbReference type="SAM" id="MobiDB-lite"/>
    </source>
</evidence>
<dbReference type="AlphaFoldDB" id="A0AAE0EVZ6"/>
<feature type="compositionally biased region" description="Acidic residues" evidence="2">
    <location>
        <begin position="9"/>
        <end position="20"/>
    </location>
</feature>